<keyword evidence="1" id="KW-0812">Transmembrane</keyword>
<keyword evidence="1" id="KW-1133">Transmembrane helix</keyword>
<organism evidence="2 3">
    <name type="scientific">Mucilaginibacter straminoryzae</name>
    <dbReference type="NCBI Taxonomy" id="2932774"/>
    <lineage>
        <taxon>Bacteria</taxon>
        <taxon>Pseudomonadati</taxon>
        <taxon>Bacteroidota</taxon>
        <taxon>Sphingobacteriia</taxon>
        <taxon>Sphingobacteriales</taxon>
        <taxon>Sphingobacteriaceae</taxon>
        <taxon>Mucilaginibacter</taxon>
    </lineage>
</organism>
<evidence type="ECO:0000313" key="3">
    <source>
        <dbReference type="Proteomes" id="UP001139450"/>
    </source>
</evidence>
<evidence type="ECO:0000256" key="1">
    <source>
        <dbReference type="SAM" id="Phobius"/>
    </source>
</evidence>
<reference evidence="2" key="1">
    <citation type="submission" date="2022-04" db="EMBL/GenBank/DDBJ databases">
        <title>Mucilaginibacter sp. RS28 isolated from freshwater.</title>
        <authorList>
            <person name="Ko S.-R."/>
        </authorList>
    </citation>
    <scope>NUCLEOTIDE SEQUENCE</scope>
    <source>
        <strain evidence="2">RS28</strain>
    </source>
</reference>
<protein>
    <submittedName>
        <fullName evidence="2">DUF4199 domain-containing protein</fullName>
    </submittedName>
</protein>
<dbReference type="RefSeq" id="WP_245132610.1">
    <property type="nucleotide sequence ID" value="NZ_JALJEJ010000012.1"/>
</dbReference>
<feature type="transmembrane region" description="Helical" evidence="1">
    <location>
        <begin position="92"/>
        <end position="112"/>
    </location>
</feature>
<keyword evidence="1" id="KW-0472">Membrane</keyword>
<comment type="caution">
    <text evidence="2">The sequence shown here is derived from an EMBL/GenBank/DDBJ whole genome shotgun (WGS) entry which is preliminary data.</text>
</comment>
<dbReference type="EMBL" id="JALJEJ010000012">
    <property type="protein sequence ID" value="MCJ8211733.1"/>
    <property type="molecule type" value="Genomic_DNA"/>
</dbReference>
<gene>
    <name evidence="2" type="ORF">MUY27_18590</name>
</gene>
<name>A0A9X1X6B9_9SPHI</name>
<accession>A0A9X1X6B9</accession>
<feature type="transmembrane region" description="Helical" evidence="1">
    <location>
        <begin position="124"/>
        <end position="144"/>
    </location>
</feature>
<feature type="transmembrane region" description="Helical" evidence="1">
    <location>
        <begin position="21"/>
        <end position="40"/>
    </location>
</feature>
<evidence type="ECO:0000313" key="2">
    <source>
        <dbReference type="EMBL" id="MCJ8211733.1"/>
    </source>
</evidence>
<proteinExistence type="predicted"/>
<keyword evidence="3" id="KW-1185">Reference proteome</keyword>
<dbReference type="Proteomes" id="UP001139450">
    <property type="component" value="Unassembled WGS sequence"/>
</dbReference>
<dbReference type="AlphaFoldDB" id="A0A9X1X6B9"/>
<sequence>MYYGYVNLITNYTIMKNALSSGLIIGILSLVWLLVMHWLGYNSVKDNNLAPYEYFSVLIPLIGLFLGLRAYREKEQGGKMSFLEGLIQGFKILLVGGVIAGFIGVIYINWFSPSNLNFSDFSGRIFGALLVGILFDIVVSLILMNRSTHL</sequence>
<dbReference type="Pfam" id="PF13858">
    <property type="entry name" value="DUF4199"/>
    <property type="match status" value="1"/>
</dbReference>
<dbReference type="InterPro" id="IPR025250">
    <property type="entry name" value="DUF4199"/>
</dbReference>
<feature type="transmembrane region" description="Helical" evidence="1">
    <location>
        <begin position="52"/>
        <end position="71"/>
    </location>
</feature>